<name>C7N172_SLAHD</name>
<evidence type="ECO:0000259" key="5">
    <source>
        <dbReference type="Pfam" id="PF24827"/>
    </source>
</evidence>
<gene>
    <name evidence="6" type="ordered locus">Shel_22840</name>
</gene>
<sequence>MIHIVSSRQMAVGEDLQVIKNRLIPQDVSADDVSNLPRIAVVTGIHGDELEGQFTCFEVARRVNEHPEFLTGVVDIYPALNPLGVGAISRGIPQFDLDMNRVFPGKNSASPFESMAADIVADIAGATISLDIHASNIYLRELPQIRINEISGDDLMPWALESNVDYVWVHGNATVLKGTLAYSLNAIGTPCLVVEMGVGMRLTREYGEQLADGIFNLMRKAGIWSGPVEQVHRPIVSTDGEVGFVNADVAGVFMPAVQHNWNVKRGQVVGHILDAAQGTILQELTSPSDGLLFTLREYPIVYPGSLIARILGGVADGKEA</sequence>
<proteinExistence type="predicted"/>
<evidence type="ECO:0000313" key="7">
    <source>
        <dbReference type="Proteomes" id="UP000002026"/>
    </source>
</evidence>
<feature type="domain" description="Succinylglutamate desuccinylase/Aspartoacylase catalytic" evidence="5">
    <location>
        <begin position="36"/>
        <end position="219"/>
    </location>
</feature>
<dbReference type="GO" id="GO:0046872">
    <property type="term" value="F:metal ion binding"/>
    <property type="evidence" value="ECO:0007669"/>
    <property type="project" value="UniProtKB-KW"/>
</dbReference>
<dbReference type="AlphaFoldDB" id="C7N172"/>
<dbReference type="InterPro" id="IPR055438">
    <property type="entry name" value="AstE_AspA_cat"/>
</dbReference>
<evidence type="ECO:0000256" key="2">
    <source>
        <dbReference type="ARBA" id="ARBA00022723"/>
    </source>
</evidence>
<dbReference type="EMBL" id="CP001684">
    <property type="protein sequence ID" value="ACV23294.1"/>
    <property type="molecule type" value="Genomic_DNA"/>
</dbReference>
<dbReference type="Pfam" id="PF24827">
    <property type="entry name" value="AstE_AspA_cat"/>
    <property type="match status" value="1"/>
</dbReference>
<dbReference type="SUPFAM" id="SSF53187">
    <property type="entry name" value="Zn-dependent exopeptidases"/>
    <property type="match status" value="1"/>
</dbReference>
<keyword evidence="7" id="KW-1185">Reference proteome</keyword>
<evidence type="ECO:0000256" key="4">
    <source>
        <dbReference type="ARBA" id="ARBA00022833"/>
    </source>
</evidence>
<dbReference type="eggNOG" id="COG3608">
    <property type="taxonomic scope" value="Bacteria"/>
</dbReference>
<keyword evidence="4" id="KW-0862">Zinc</keyword>
<reference evidence="6 7" key="1">
    <citation type="journal article" date="2009" name="Stand. Genomic Sci.">
        <title>Complete genome sequence of Slackia heliotrinireducens type strain (RHS 1).</title>
        <authorList>
            <person name="Pukall R."/>
            <person name="Lapidus A."/>
            <person name="Nolan M."/>
            <person name="Copeland A."/>
            <person name="Glavina Del Rio T."/>
            <person name="Lucas S."/>
            <person name="Chen F."/>
            <person name="Tice H."/>
            <person name="Cheng J.F."/>
            <person name="Chertkov O."/>
            <person name="Bruce D."/>
            <person name="Goodwin L."/>
            <person name="Kuske C."/>
            <person name="Brettin T."/>
            <person name="Detter J.C."/>
            <person name="Han C."/>
            <person name="Pitluck S."/>
            <person name="Pati A."/>
            <person name="Mavrommatis K."/>
            <person name="Ivanova N."/>
            <person name="Ovchinnikova G."/>
            <person name="Chen A."/>
            <person name="Palaniappan K."/>
            <person name="Schneider S."/>
            <person name="Rohde M."/>
            <person name="Chain P."/>
            <person name="D'haeseleer P."/>
            <person name="Goker M."/>
            <person name="Bristow J."/>
            <person name="Eisen J.A."/>
            <person name="Markowitz V."/>
            <person name="Kyrpides N.C."/>
            <person name="Klenk H.P."/>
            <person name="Hugenholtz P."/>
        </authorList>
    </citation>
    <scope>NUCLEOTIDE SEQUENCE [LARGE SCALE GENOMIC DNA]</scope>
    <source>
        <strain evidence="7">ATCC 29202 / DSM 20476 / NCTC 11029 / RHS 1</strain>
    </source>
</reference>
<dbReference type="InterPro" id="IPR053138">
    <property type="entry name" value="N-alpha-Ac-DABA_deacetylase"/>
</dbReference>
<dbReference type="Gene3D" id="3.40.630.10">
    <property type="entry name" value="Zn peptidases"/>
    <property type="match status" value="1"/>
</dbReference>
<dbReference type="PANTHER" id="PTHR37326">
    <property type="entry name" value="BLL3975 PROTEIN"/>
    <property type="match status" value="1"/>
</dbReference>
<evidence type="ECO:0000256" key="1">
    <source>
        <dbReference type="ARBA" id="ARBA00001947"/>
    </source>
</evidence>
<evidence type="ECO:0000313" key="6">
    <source>
        <dbReference type="EMBL" id="ACV23294.1"/>
    </source>
</evidence>
<protein>
    <submittedName>
        <fullName evidence="6">Predicted deacylase</fullName>
    </submittedName>
</protein>
<dbReference type="HOGENOM" id="CLU_035605_3_1_11"/>
<accession>C7N172</accession>
<dbReference type="PANTHER" id="PTHR37326:SF1">
    <property type="entry name" value="BLL3975 PROTEIN"/>
    <property type="match status" value="1"/>
</dbReference>
<organism evidence="6 7">
    <name type="scientific">Slackia heliotrinireducens (strain ATCC 29202 / DSM 20476 / NCTC 11029 / RHS 1)</name>
    <name type="common">Peptococcus heliotrinreducens</name>
    <dbReference type="NCBI Taxonomy" id="471855"/>
    <lineage>
        <taxon>Bacteria</taxon>
        <taxon>Bacillati</taxon>
        <taxon>Actinomycetota</taxon>
        <taxon>Coriobacteriia</taxon>
        <taxon>Eggerthellales</taxon>
        <taxon>Eggerthellaceae</taxon>
        <taxon>Slackia</taxon>
    </lineage>
</organism>
<dbReference type="KEGG" id="shi:Shel_22840"/>
<dbReference type="STRING" id="471855.Shel_22840"/>
<evidence type="ECO:0000256" key="3">
    <source>
        <dbReference type="ARBA" id="ARBA00022801"/>
    </source>
</evidence>
<dbReference type="RefSeq" id="WP_012799394.1">
    <property type="nucleotide sequence ID" value="NC_013165.1"/>
</dbReference>
<comment type="cofactor">
    <cofactor evidence="1">
        <name>Zn(2+)</name>
        <dbReference type="ChEBI" id="CHEBI:29105"/>
    </cofactor>
</comment>
<keyword evidence="3" id="KW-0378">Hydrolase</keyword>
<keyword evidence="2" id="KW-0479">Metal-binding</keyword>
<dbReference type="Proteomes" id="UP000002026">
    <property type="component" value="Chromosome"/>
</dbReference>
<dbReference type="GO" id="GO:0016788">
    <property type="term" value="F:hydrolase activity, acting on ester bonds"/>
    <property type="evidence" value="ECO:0007669"/>
    <property type="project" value="InterPro"/>
</dbReference>
<dbReference type="CDD" id="cd06253">
    <property type="entry name" value="M14_ASTE_ASPA-like"/>
    <property type="match status" value="1"/>
</dbReference>